<evidence type="ECO:0000256" key="2">
    <source>
        <dbReference type="ARBA" id="ARBA00023043"/>
    </source>
</evidence>
<dbReference type="SMART" id="SM00248">
    <property type="entry name" value="ANK"/>
    <property type="match status" value="9"/>
</dbReference>
<dbReference type="InterPro" id="IPR002110">
    <property type="entry name" value="Ankyrin_rpt"/>
</dbReference>
<dbReference type="Proteomes" id="UP000001542">
    <property type="component" value="Unassembled WGS sequence"/>
</dbReference>
<dbReference type="VEuPathDB" id="TrichDB:TVAG_255560"/>
<feature type="repeat" description="ANK" evidence="3">
    <location>
        <begin position="187"/>
        <end position="219"/>
    </location>
</feature>
<dbReference type="Gene3D" id="1.25.40.20">
    <property type="entry name" value="Ankyrin repeat-containing domain"/>
    <property type="match status" value="2"/>
</dbReference>
<reference evidence="4" key="2">
    <citation type="journal article" date="2007" name="Science">
        <title>Draft genome sequence of the sexually transmitted pathogen Trichomonas vaginalis.</title>
        <authorList>
            <person name="Carlton J.M."/>
            <person name="Hirt R.P."/>
            <person name="Silva J.C."/>
            <person name="Delcher A.L."/>
            <person name="Schatz M."/>
            <person name="Zhao Q."/>
            <person name="Wortman J.R."/>
            <person name="Bidwell S.L."/>
            <person name="Alsmark U.C.M."/>
            <person name="Besteiro S."/>
            <person name="Sicheritz-Ponten T."/>
            <person name="Noel C.J."/>
            <person name="Dacks J.B."/>
            <person name="Foster P.G."/>
            <person name="Simillion C."/>
            <person name="Van de Peer Y."/>
            <person name="Miranda-Saavedra D."/>
            <person name="Barton G.J."/>
            <person name="Westrop G.D."/>
            <person name="Mueller S."/>
            <person name="Dessi D."/>
            <person name="Fiori P.L."/>
            <person name="Ren Q."/>
            <person name="Paulsen I."/>
            <person name="Zhang H."/>
            <person name="Bastida-Corcuera F.D."/>
            <person name="Simoes-Barbosa A."/>
            <person name="Brown M.T."/>
            <person name="Hayes R.D."/>
            <person name="Mukherjee M."/>
            <person name="Okumura C.Y."/>
            <person name="Schneider R."/>
            <person name="Smith A.J."/>
            <person name="Vanacova S."/>
            <person name="Villalvazo M."/>
            <person name="Haas B.J."/>
            <person name="Pertea M."/>
            <person name="Feldblyum T.V."/>
            <person name="Utterback T.R."/>
            <person name="Shu C.L."/>
            <person name="Osoegawa K."/>
            <person name="de Jong P.J."/>
            <person name="Hrdy I."/>
            <person name="Horvathova L."/>
            <person name="Zubacova Z."/>
            <person name="Dolezal P."/>
            <person name="Malik S.B."/>
            <person name="Logsdon J.M. Jr."/>
            <person name="Henze K."/>
            <person name="Gupta A."/>
            <person name="Wang C.C."/>
            <person name="Dunne R.L."/>
            <person name="Upcroft J.A."/>
            <person name="Upcroft P."/>
            <person name="White O."/>
            <person name="Salzberg S.L."/>
            <person name="Tang P."/>
            <person name="Chiu C.-H."/>
            <person name="Lee Y.-S."/>
            <person name="Embley T.M."/>
            <person name="Coombs G.H."/>
            <person name="Mottram J.C."/>
            <person name="Tachezy J."/>
            <person name="Fraser-Liggett C.M."/>
            <person name="Johnson P.J."/>
        </authorList>
    </citation>
    <scope>NUCLEOTIDE SEQUENCE [LARGE SCALE GENOMIC DNA]</scope>
    <source>
        <strain evidence="4">G3</strain>
    </source>
</reference>
<dbReference type="SUPFAM" id="SSF48403">
    <property type="entry name" value="Ankyrin repeat"/>
    <property type="match status" value="1"/>
</dbReference>
<accession>A2DYV3</accession>
<evidence type="ECO:0000313" key="5">
    <source>
        <dbReference type="Proteomes" id="UP000001542"/>
    </source>
</evidence>
<dbReference type="STRING" id="5722.A2DYV3"/>
<evidence type="ECO:0000256" key="1">
    <source>
        <dbReference type="ARBA" id="ARBA00022737"/>
    </source>
</evidence>
<dbReference type="InterPro" id="IPR036770">
    <property type="entry name" value="Ankyrin_rpt-contain_sf"/>
</dbReference>
<evidence type="ECO:0000313" key="4">
    <source>
        <dbReference type="EMBL" id="EAY14364.1"/>
    </source>
</evidence>
<keyword evidence="2 3" id="KW-0040">ANK repeat</keyword>
<dbReference type="PANTHER" id="PTHR24198:SF165">
    <property type="entry name" value="ANKYRIN REPEAT-CONTAINING PROTEIN-RELATED"/>
    <property type="match status" value="1"/>
</dbReference>
<feature type="repeat" description="ANK" evidence="3">
    <location>
        <begin position="62"/>
        <end position="94"/>
    </location>
</feature>
<gene>
    <name evidence="4" type="ORF">TVAG_255560</name>
</gene>
<dbReference type="PROSITE" id="PS50297">
    <property type="entry name" value="ANK_REP_REGION"/>
    <property type="match status" value="3"/>
</dbReference>
<dbReference type="SMR" id="A2DYV3"/>
<organism evidence="4 5">
    <name type="scientific">Trichomonas vaginalis (strain ATCC PRA-98 / G3)</name>
    <dbReference type="NCBI Taxonomy" id="412133"/>
    <lineage>
        <taxon>Eukaryota</taxon>
        <taxon>Metamonada</taxon>
        <taxon>Parabasalia</taxon>
        <taxon>Trichomonadida</taxon>
        <taxon>Trichomonadidae</taxon>
        <taxon>Trichomonas</taxon>
    </lineage>
</organism>
<keyword evidence="1" id="KW-0677">Repeat</keyword>
<reference evidence="4" key="1">
    <citation type="submission" date="2006-10" db="EMBL/GenBank/DDBJ databases">
        <authorList>
            <person name="Amadeo P."/>
            <person name="Zhao Q."/>
            <person name="Wortman J."/>
            <person name="Fraser-Liggett C."/>
            <person name="Carlton J."/>
        </authorList>
    </citation>
    <scope>NUCLEOTIDE SEQUENCE</scope>
    <source>
        <strain evidence="4">G3</strain>
    </source>
</reference>
<evidence type="ECO:0000256" key="3">
    <source>
        <dbReference type="PROSITE-ProRule" id="PRU00023"/>
    </source>
</evidence>
<feature type="repeat" description="ANK" evidence="3">
    <location>
        <begin position="288"/>
        <end position="320"/>
    </location>
</feature>
<dbReference type="EMBL" id="DS113271">
    <property type="protein sequence ID" value="EAY14364.1"/>
    <property type="molecule type" value="Genomic_DNA"/>
</dbReference>
<protein>
    <submittedName>
        <fullName evidence="4">Uncharacterized protein</fullName>
    </submittedName>
</protein>
<proteinExistence type="predicted"/>
<dbReference type="PROSITE" id="PS50088">
    <property type="entry name" value="ANK_REPEAT"/>
    <property type="match status" value="5"/>
</dbReference>
<feature type="repeat" description="ANK" evidence="3">
    <location>
        <begin position="96"/>
        <end position="128"/>
    </location>
</feature>
<dbReference type="PANTHER" id="PTHR24198">
    <property type="entry name" value="ANKYRIN REPEAT AND PROTEIN KINASE DOMAIN-CONTAINING PROTEIN"/>
    <property type="match status" value="1"/>
</dbReference>
<dbReference type="eggNOG" id="KOG0504">
    <property type="taxonomic scope" value="Eukaryota"/>
</dbReference>
<dbReference type="OrthoDB" id="10254947at2759"/>
<dbReference type="AlphaFoldDB" id="A2DYV3"/>
<name>A2DYV3_TRIV3</name>
<sequence>MYHAVYNRNISLMELIYKYDKQLNGICHEGFTLLTYCCKNDNYELIKWLVDKGCDLNEVDMYGKAPIHYLVSMRKVKAIEFLIEKGIEINTKIKKNGKTSLMLAIENVDIITCTLLLKHNADVNITDDDNRNALIYAIKKNSFEIMTLLLEYDINKKFCMIEATKYSNLDMIKVLYEHGCDINEFIDNNCPLFIAISNSSYEIIDYFLAKGVDLSFVDVEGQNCLHLCIYHRLESYCFENFVMKGADINCVTYPIKLAVIHQAINYRNDEILEILLRHKADIEITDSNGRTPLILASKYGFYEEVKLLLEHGADVHKTDVYNYNALWYSRTNRDTAIINLLRKYYE</sequence>
<keyword evidence="5" id="KW-1185">Reference proteome</keyword>
<dbReference type="Pfam" id="PF12796">
    <property type="entry name" value="Ank_2"/>
    <property type="match status" value="4"/>
</dbReference>
<feature type="repeat" description="ANK" evidence="3">
    <location>
        <begin position="29"/>
        <end position="61"/>
    </location>
</feature>
<dbReference type="InParanoid" id="A2DYV3"/>